<feature type="domain" description="HTH araC/xylS-type" evidence="6">
    <location>
        <begin position="84"/>
        <end position="132"/>
    </location>
</feature>
<keyword evidence="2" id="KW-0808">Transferase</keyword>
<dbReference type="InterPro" id="IPR035451">
    <property type="entry name" value="Ada-like_dom_sf"/>
</dbReference>
<evidence type="ECO:0000256" key="2">
    <source>
        <dbReference type="ARBA" id="ARBA00022603"/>
    </source>
</evidence>
<dbReference type="Gene3D" id="3.40.10.10">
    <property type="entry name" value="DNA Methylphosphotriester Repair Domain"/>
    <property type="match status" value="1"/>
</dbReference>
<evidence type="ECO:0000259" key="6">
    <source>
        <dbReference type="PROSITE" id="PS01124"/>
    </source>
</evidence>
<dbReference type="Pfam" id="PF02805">
    <property type="entry name" value="Ada_Zn_binding"/>
    <property type="match status" value="1"/>
</dbReference>
<dbReference type="GeneID" id="69017580"/>
<organism evidence="7 8">
    <name type="scientific">Colletotrichum gloeosporioides</name>
    <name type="common">Anthracnose fungus</name>
    <name type="synonym">Glomerella cingulata</name>
    <dbReference type="NCBI Taxonomy" id="474922"/>
    <lineage>
        <taxon>Eukaryota</taxon>
        <taxon>Fungi</taxon>
        <taxon>Dikarya</taxon>
        <taxon>Ascomycota</taxon>
        <taxon>Pezizomycotina</taxon>
        <taxon>Sordariomycetes</taxon>
        <taxon>Hypocreomycetidae</taxon>
        <taxon>Glomerellales</taxon>
        <taxon>Glomerellaceae</taxon>
        <taxon>Colletotrichum</taxon>
        <taxon>Colletotrichum gloeosporioides species complex</taxon>
    </lineage>
</organism>
<keyword evidence="4" id="KW-0010">Activator</keyword>
<dbReference type="Gene3D" id="1.10.10.60">
    <property type="entry name" value="Homeodomain-like"/>
    <property type="match status" value="1"/>
</dbReference>
<sequence>MSFVTDQTRWQALCNRTPAAHASFIYGVLTTRIFCRPTCPARLARRANVVFFDAADDAVRAGFRPCKRCKPDSATPERRNQEVVQRACGIIRERNGAVTPAEAAKLVGLSYRYFHGVFKEFTGVTPAHFARQSREEQLGDAVGSASVNTPPAATSMHTTAMPKTSNELCMNNSLNPAESGYKEGSSENPELEKDLDLIWQEICQDDGHALWGQVDETLNGEVPWNEWLSATYQVNDVGIQDSEWII</sequence>
<comment type="caution">
    <text evidence="7">The sequence shown here is derived from an EMBL/GenBank/DDBJ whole genome shotgun (WGS) entry which is preliminary data.</text>
</comment>
<dbReference type="RefSeq" id="XP_045270274.1">
    <property type="nucleotide sequence ID" value="XM_045410376.1"/>
</dbReference>
<dbReference type="GO" id="GO:0008270">
    <property type="term" value="F:zinc ion binding"/>
    <property type="evidence" value="ECO:0007669"/>
    <property type="project" value="InterPro"/>
</dbReference>
<keyword evidence="5" id="KW-0804">Transcription</keyword>
<dbReference type="GO" id="GO:0003700">
    <property type="term" value="F:DNA-binding transcription factor activity"/>
    <property type="evidence" value="ECO:0007669"/>
    <property type="project" value="InterPro"/>
</dbReference>
<evidence type="ECO:0000256" key="4">
    <source>
        <dbReference type="ARBA" id="ARBA00023159"/>
    </source>
</evidence>
<protein>
    <submittedName>
        <fullName evidence="7">Regulatory protein ada</fullName>
    </submittedName>
</protein>
<dbReference type="EMBL" id="WVTB01000008">
    <property type="protein sequence ID" value="KAF3811115.1"/>
    <property type="molecule type" value="Genomic_DNA"/>
</dbReference>
<keyword evidence="3" id="KW-0805">Transcription regulation</keyword>
<dbReference type="PROSITE" id="PS01124">
    <property type="entry name" value="HTH_ARAC_FAMILY_2"/>
    <property type="match status" value="1"/>
</dbReference>
<dbReference type="InterPro" id="IPR018060">
    <property type="entry name" value="HTH_AraC"/>
</dbReference>
<evidence type="ECO:0000313" key="8">
    <source>
        <dbReference type="Proteomes" id="UP000613401"/>
    </source>
</evidence>
<dbReference type="SUPFAM" id="SSF57884">
    <property type="entry name" value="Ada DNA repair protein, N-terminal domain (N-Ada 10)"/>
    <property type="match status" value="1"/>
</dbReference>
<keyword evidence="2" id="KW-0489">Methyltransferase</keyword>
<dbReference type="GO" id="GO:0043565">
    <property type="term" value="F:sequence-specific DNA binding"/>
    <property type="evidence" value="ECO:0007669"/>
    <property type="project" value="InterPro"/>
</dbReference>
<evidence type="ECO:0000256" key="5">
    <source>
        <dbReference type="ARBA" id="ARBA00023163"/>
    </source>
</evidence>
<reference evidence="7" key="1">
    <citation type="journal article" date="2020" name="Phytopathology">
        <title>Genome sequence and comparative analysis of Colletotrichum gloeosporioides isolated from Liriodendron leaves.</title>
        <authorList>
            <person name="Fu F.F."/>
            <person name="Hao Z."/>
            <person name="Wang P."/>
            <person name="Lu Y."/>
            <person name="Xue L.J."/>
            <person name="Wei G."/>
            <person name="Tian Y."/>
            <person name="Baishi H."/>
            <person name="Xu H."/>
            <person name="Shi J."/>
            <person name="Cheng T."/>
            <person name="Wang G."/>
            <person name="Yi Y."/>
            <person name="Chen J."/>
        </authorList>
    </citation>
    <scope>NUCLEOTIDE SEQUENCE</scope>
    <source>
        <strain evidence="7">Lc1</strain>
    </source>
</reference>
<accession>A0A8H4FQU7</accession>
<comment type="cofactor">
    <cofactor evidence="1">
        <name>Zn(2+)</name>
        <dbReference type="ChEBI" id="CHEBI:29105"/>
    </cofactor>
</comment>
<proteinExistence type="predicted"/>
<dbReference type="AlphaFoldDB" id="A0A8H4FQU7"/>
<evidence type="ECO:0000256" key="1">
    <source>
        <dbReference type="ARBA" id="ARBA00001947"/>
    </source>
</evidence>
<reference evidence="7" key="2">
    <citation type="submission" date="2020-03" db="EMBL/GenBank/DDBJ databases">
        <authorList>
            <person name="Fu F.-F."/>
            <person name="Chen J."/>
        </authorList>
    </citation>
    <scope>NUCLEOTIDE SEQUENCE</scope>
    <source>
        <strain evidence="7">Lc1</strain>
    </source>
</reference>
<dbReference type="InterPro" id="IPR004026">
    <property type="entry name" value="Ada_DNA_repair_Zn-bd"/>
</dbReference>
<evidence type="ECO:0000256" key="3">
    <source>
        <dbReference type="ARBA" id="ARBA00023015"/>
    </source>
</evidence>
<dbReference type="GO" id="GO:0008168">
    <property type="term" value="F:methyltransferase activity"/>
    <property type="evidence" value="ECO:0007669"/>
    <property type="project" value="UniProtKB-KW"/>
</dbReference>
<dbReference type="GO" id="GO:0032259">
    <property type="term" value="P:methylation"/>
    <property type="evidence" value="ECO:0007669"/>
    <property type="project" value="UniProtKB-KW"/>
</dbReference>
<keyword evidence="8" id="KW-1185">Reference proteome</keyword>
<dbReference type="SUPFAM" id="SSF46689">
    <property type="entry name" value="Homeodomain-like"/>
    <property type="match status" value="1"/>
</dbReference>
<evidence type="ECO:0000313" key="7">
    <source>
        <dbReference type="EMBL" id="KAF3811115.1"/>
    </source>
</evidence>
<gene>
    <name evidence="7" type="ORF">GCG54_00010452</name>
</gene>
<dbReference type="Proteomes" id="UP000613401">
    <property type="component" value="Unassembled WGS sequence"/>
</dbReference>
<name>A0A8H4FQU7_COLGL</name>
<dbReference type="InterPro" id="IPR009057">
    <property type="entry name" value="Homeodomain-like_sf"/>
</dbReference>
<dbReference type="GO" id="GO:0006281">
    <property type="term" value="P:DNA repair"/>
    <property type="evidence" value="ECO:0007669"/>
    <property type="project" value="InterPro"/>
</dbReference>